<dbReference type="EMBL" id="MT498043">
    <property type="protein sequence ID" value="QPK40203.1"/>
    <property type="molecule type" value="Genomic_DNA"/>
</dbReference>
<keyword evidence="2" id="KW-1185">Reference proteome</keyword>
<gene>
    <name evidence="1" type="primary">72</name>
    <name evidence="1" type="ORF">SEA_JINKIES_72</name>
</gene>
<evidence type="ECO:0000313" key="2">
    <source>
        <dbReference type="Proteomes" id="UP000594363"/>
    </source>
</evidence>
<accession>A0A7T0IFH2</accession>
<proteinExistence type="predicted"/>
<name>A0A7T0IFH2_9CAUD</name>
<sequence length="73" mass="8553">MRVRNRPIKIGYVCRHGHFQFNDDPDGDACQTKNIGDIYVRPKRDATFAEIREAIAYSLTSLHDKIEFWRKNG</sequence>
<evidence type="ECO:0000313" key="1">
    <source>
        <dbReference type="EMBL" id="QPK40203.1"/>
    </source>
</evidence>
<dbReference type="Proteomes" id="UP000594363">
    <property type="component" value="Segment"/>
</dbReference>
<reference evidence="1 2" key="1">
    <citation type="submission" date="2020-05" db="EMBL/GenBank/DDBJ databases">
        <authorList>
            <person name="Bohanan V.A."/>
            <person name="Brazelton B.R."/>
            <person name="Coffey L.M."/>
            <person name="Donovan A.R."/>
            <person name="Gales A.C."/>
            <person name="Glasscock A.J."/>
            <person name="Grill M."/>
            <person name="Harper M.C."/>
            <person name="Hollowell C.E."/>
            <person name="Liu T.Y."/>
            <person name="Mansour C."/>
            <person name="McDowell A.D."/>
            <person name="Miller T.E."/>
            <person name="Nash A.G."/>
            <person name="Seo J."/>
            <person name="Sherman Z.A."/>
            <person name="Albert R.M."/>
            <person name="Ayala A."/>
            <person name="Monti D.L."/>
            <person name="Garlena R.A."/>
            <person name="Russell D.A."/>
            <person name="Pope W.H."/>
            <person name="Jacobs-Sera D."/>
            <person name="Hatfull G.F."/>
        </authorList>
    </citation>
    <scope>NUCLEOTIDE SEQUENCE [LARGE SCALE GENOMIC DNA]</scope>
</reference>
<protein>
    <submittedName>
        <fullName evidence="1">Uncharacterized protein</fullName>
    </submittedName>
</protein>
<organism evidence="1 2">
    <name type="scientific">Arthrobacter phage Jinkies</name>
    <dbReference type="NCBI Taxonomy" id="2743903"/>
    <lineage>
        <taxon>Viruses</taxon>
        <taxon>Duplodnaviria</taxon>
        <taxon>Heunggongvirae</taxon>
        <taxon>Uroviricota</taxon>
        <taxon>Caudoviricetes</taxon>
        <taxon>Berryhillviridae</taxon>
        <taxon>Jinkiesvirus</taxon>
        <taxon>Jinkiesvirus jinkies</taxon>
    </lineage>
</organism>